<dbReference type="InterPro" id="IPR020103">
    <property type="entry name" value="PsdUridine_synth_cat_dom_sf"/>
</dbReference>
<dbReference type="PANTHER" id="PTHR11142">
    <property type="entry name" value="PSEUDOURIDYLATE SYNTHASE"/>
    <property type="match status" value="1"/>
</dbReference>
<dbReference type="GO" id="GO:0003723">
    <property type="term" value="F:RNA binding"/>
    <property type="evidence" value="ECO:0007669"/>
    <property type="project" value="InterPro"/>
</dbReference>
<reference evidence="6" key="1">
    <citation type="submission" date="2021-01" db="EMBL/GenBank/DDBJ databases">
        <authorList>
            <person name="Corre E."/>
            <person name="Pelletier E."/>
            <person name="Niang G."/>
            <person name="Scheremetjew M."/>
            <person name="Finn R."/>
            <person name="Kale V."/>
            <person name="Holt S."/>
            <person name="Cochrane G."/>
            <person name="Meng A."/>
            <person name="Brown T."/>
            <person name="Cohen L."/>
        </authorList>
    </citation>
    <scope>NUCLEOTIDE SEQUENCE</scope>
    <source>
        <strain evidence="6">NY070348D</strain>
    </source>
</reference>
<dbReference type="GO" id="GO:0031119">
    <property type="term" value="P:tRNA pseudouridine synthesis"/>
    <property type="evidence" value="ECO:0007669"/>
    <property type="project" value="TreeGrafter"/>
</dbReference>
<dbReference type="EMBL" id="HBHK01022625">
    <property type="protein sequence ID" value="CAD9700614.1"/>
    <property type="molecule type" value="Transcribed_RNA"/>
</dbReference>
<evidence type="ECO:0000313" key="6">
    <source>
        <dbReference type="EMBL" id="CAD9700614.1"/>
    </source>
</evidence>
<dbReference type="Gene3D" id="3.30.70.660">
    <property type="entry name" value="Pseudouridine synthase I, catalytic domain, C-terminal subdomain"/>
    <property type="match status" value="1"/>
</dbReference>
<comment type="similarity">
    <text evidence="1">Belongs to the tRNA pseudouridine synthase TruA family.</text>
</comment>
<evidence type="ECO:0000256" key="3">
    <source>
        <dbReference type="ARBA" id="ARBA00023235"/>
    </source>
</evidence>
<protein>
    <recommendedName>
        <fullName evidence="5">Pseudouridine synthase I TruA alpha/beta domain-containing protein</fullName>
    </recommendedName>
</protein>
<dbReference type="GO" id="GO:0009982">
    <property type="term" value="F:pseudouridine synthase activity"/>
    <property type="evidence" value="ECO:0007669"/>
    <property type="project" value="InterPro"/>
</dbReference>
<dbReference type="InterPro" id="IPR020095">
    <property type="entry name" value="PsdUridine_synth_TruA_C"/>
</dbReference>
<gene>
    <name evidence="6" type="ORF">QSP1433_LOCUS14297</name>
</gene>
<dbReference type="InterPro" id="IPR020094">
    <property type="entry name" value="TruA/RsuA/RluB/E/F_N"/>
</dbReference>
<proteinExistence type="inferred from homology"/>
<dbReference type="Pfam" id="PF01416">
    <property type="entry name" value="PseudoU_synth_1"/>
    <property type="match status" value="1"/>
</dbReference>
<feature type="domain" description="Pseudouridine synthase I TruA alpha/beta" evidence="5">
    <location>
        <begin position="273"/>
        <end position="413"/>
    </location>
</feature>
<keyword evidence="2" id="KW-0819">tRNA processing</keyword>
<evidence type="ECO:0000259" key="5">
    <source>
        <dbReference type="Pfam" id="PF01416"/>
    </source>
</evidence>
<evidence type="ECO:0000256" key="4">
    <source>
        <dbReference type="ARBA" id="ARBA00036943"/>
    </source>
</evidence>
<dbReference type="InterPro" id="IPR001406">
    <property type="entry name" value="PsdUridine_synth_TruA"/>
</dbReference>
<dbReference type="PANTHER" id="PTHR11142:SF9">
    <property type="entry name" value="TRNA PSEUDOURIDINE SYNTHASE-RELATED"/>
    <property type="match status" value="1"/>
</dbReference>
<organism evidence="6">
    <name type="scientific">Mucochytrium quahogii</name>
    <dbReference type="NCBI Taxonomy" id="96639"/>
    <lineage>
        <taxon>Eukaryota</taxon>
        <taxon>Sar</taxon>
        <taxon>Stramenopiles</taxon>
        <taxon>Bigyra</taxon>
        <taxon>Labyrinthulomycetes</taxon>
        <taxon>Thraustochytrida</taxon>
        <taxon>Thraustochytriidae</taxon>
        <taxon>Mucochytrium</taxon>
    </lineage>
</organism>
<keyword evidence="3" id="KW-0413">Isomerase</keyword>
<sequence length="502" mass="56914">MERIARSCPRLARRLTCRGQLFDPAVLVNRPRQTRAYPYGIRLYTNSPGKNDSCTSVEATTSWLDLDVKDSLEYDDVGEDAQTFQIPKEASGLVGRPDAPPLTVFSLKPRRRKVAIFFGYVGTGFRGSNLNRNSAPGETVEEFLMDAIFKCGGIHKSVLYNEMLLNWSRMSRTDKGAHSMFNVVSTSVLVRDDNVWDNDLWGFGLAHELNQCLPTSIRVFSVQQVRTNFSARRFCGGREYHYWLPVSALKVDGEMSESNIDARVSRLNRLLSRFVGSNYFHNFSKGIGDKSKREDPVEQEKRKVHSISFGEKPLEMSWLQPSMSLPRGVKSSKRFIEQAVCSPPEYIQPNSPLSVKVSIQGDSFMYQQVRMMIGTCVAIVNQDLPDDFLDLCMCKYVTIHRLPSVPPDFLLLASAHFKKDITPKGIKCKEGIPNLAFGKTAEELSKSFWKIKIGPHIAEALGNQVIWDNFRDDLKHHFDYDKQVIAQMLGHYTAYKNGETLL</sequence>
<evidence type="ECO:0000256" key="1">
    <source>
        <dbReference type="ARBA" id="ARBA00009375"/>
    </source>
</evidence>
<comment type="catalytic activity">
    <reaction evidence="4">
        <text>a uridine in tRNA = a pseudouridine in tRNA</text>
        <dbReference type="Rhea" id="RHEA:54572"/>
        <dbReference type="Rhea" id="RHEA-COMP:13339"/>
        <dbReference type="Rhea" id="RHEA-COMP:13934"/>
        <dbReference type="ChEBI" id="CHEBI:65314"/>
        <dbReference type="ChEBI" id="CHEBI:65315"/>
    </reaction>
</comment>
<dbReference type="SUPFAM" id="SSF55120">
    <property type="entry name" value="Pseudouridine synthase"/>
    <property type="match status" value="1"/>
</dbReference>
<dbReference type="InterPro" id="IPR020097">
    <property type="entry name" value="PsdUridine_synth_TruA_a/b_dom"/>
</dbReference>
<dbReference type="AlphaFoldDB" id="A0A7S2SHW7"/>
<name>A0A7S2SHW7_9STRA</name>
<dbReference type="Gene3D" id="3.30.70.580">
    <property type="entry name" value="Pseudouridine synthase I, catalytic domain, N-terminal subdomain"/>
    <property type="match status" value="1"/>
</dbReference>
<dbReference type="FunFam" id="3.30.70.580:FF:000002">
    <property type="entry name" value="tRNA pseudouridine synthase"/>
    <property type="match status" value="1"/>
</dbReference>
<dbReference type="GO" id="GO:0005634">
    <property type="term" value="C:nucleus"/>
    <property type="evidence" value="ECO:0007669"/>
    <property type="project" value="TreeGrafter"/>
</dbReference>
<evidence type="ECO:0000256" key="2">
    <source>
        <dbReference type="ARBA" id="ARBA00022694"/>
    </source>
</evidence>
<accession>A0A7S2SHW7</accession>
<dbReference type="GO" id="GO:1990481">
    <property type="term" value="P:mRNA pseudouridine synthesis"/>
    <property type="evidence" value="ECO:0007669"/>
    <property type="project" value="TreeGrafter"/>
</dbReference>